<dbReference type="Gene3D" id="3.30.470.10">
    <property type="match status" value="1"/>
</dbReference>
<organism evidence="1 2">
    <name type="scientific">Tumidithrix elongata BACA0141</name>
    <dbReference type="NCBI Taxonomy" id="2716417"/>
    <lineage>
        <taxon>Bacteria</taxon>
        <taxon>Bacillati</taxon>
        <taxon>Cyanobacteriota</taxon>
        <taxon>Cyanophyceae</taxon>
        <taxon>Pseudanabaenales</taxon>
        <taxon>Pseudanabaenaceae</taxon>
        <taxon>Tumidithrix</taxon>
        <taxon>Tumidithrix elongata</taxon>
    </lineage>
</organism>
<dbReference type="AlphaFoldDB" id="A0AAW9PYL1"/>
<dbReference type="InterPro" id="IPR036038">
    <property type="entry name" value="Aminotransferase-like"/>
</dbReference>
<evidence type="ECO:0000313" key="1">
    <source>
        <dbReference type="EMBL" id="MEE3715651.1"/>
    </source>
</evidence>
<sequence>MSLLLETIKVKNSNLQNIEFHNQRLNFSRERLFSANQKLDLESEIQIPSDLKDGISKCRVLYRDKIEKIEFHPYQIKLVKTLQIVYSDRIDYPYKFADRTSLESLKTGIVADDILIVKNGLISDTSYANIVFFDGRDWITPATPLLKGTKRSQLLQQQKIRAEIITIDDLQKFQYAKLINAMIDLEESPVIETFIHYR</sequence>
<keyword evidence="1" id="KW-0032">Aminotransferase</keyword>
<dbReference type="InterPro" id="IPR043131">
    <property type="entry name" value="BCAT-like_N"/>
</dbReference>
<dbReference type="SUPFAM" id="SSF56752">
    <property type="entry name" value="D-aminoacid aminotransferase-like PLP-dependent enzymes"/>
    <property type="match status" value="1"/>
</dbReference>
<dbReference type="Gene3D" id="3.20.10.10">
    <property type="entry name" value="D-amino Acid Aminotransferase, subunit A, domain 2"/>
    <property type="match status" value="1"/>
</dbReference>
<dbReference type="RefSeq" id="WP_330482075.1">
    <property type="nucleotide sequence ID" value="NZ_JAZBJZ010000006.1"/>
</dbReference>
<keyword evidence="1" id="KW-0808">Transferase</keyword>
<accession>A0AAW9PYL1</accession>
<evidence type="ECO:0000313" key="2">
    <source>
        <dbReference type="Proteomes" id="UP001333818"/>
    </source>
</evidence>
<protein>
    <submittedName>
        <fullName evidence="1">Aminotransferase class IV</fullName>
    </submittedName>
</protein>
<dbReference type="InterPro" id="IPR001544">
    <property type="entry name" value="Aminotrans_IV"/>
</dbReference>
<proteinExistence type="predicted"/>
<dbReference type="InterPro" id="IPR043132">
    <property type="entry name" value="BCAT-like_C"/>
</dbReference>
<dbReference type="Pfam" id="PF01063">
    <property type="entry name" value="Aminotran_4"/>
    <property type="match status" value="1"/>
</dbReference>
<reference evidence="1" key="1">
    <citation type="submission" date="2024-01" db="EMBL/GenBank/DDBJ databases">
        <title>Bank of Algae and Cyanobacteria of the Azores (BACA) strain genomes.</title>
        <authorList>
            <person name="Luz R."/>
            <person name="Cordeiro R."/>
            <person name="Fonseca A."/>
            <person name="Goncalves V."/>
        </authorList>
    </citation>
    <scope>NUCLEOTIDE SEQUENCE</scope>
    <source>
        <strain evidence="1">BACA0141</strain>
    </source>
</reference>
<name>A0AAW9PYL1_9CYAN</name>
<dbReference type="EMBL" id="JAZBJZ010000006">
    <property type="protein sequence ID" value="MEE3715651.1"/>
    <property type="molecule type" value="Genomic_DNA"/>
</dbReference>
<dbReference type="GO" id="GO:0008483">
    <property type="term" value="F:transaminase activity"/>
    <property type="evidence" value="ECO:0007669"/>
    <property type="project" value="UniProtKB-KW"/>
</dbReference>
<gene>
    <name evidence="1" type="ORF">V2H45_02705</name>
</gene>
<comment type="caution">
    <text evidence="1">The sequence shown here is derived from an EMBL/GenBank/DDBJ whole genome shotgun (WGS) entry which is preliminary data.</text>
</comment>
<keyword evidence="2" id="KW-1185">Reference proteome</keyword>
<dbReference type="Proteomes" id="UP001333818">
    <property type="component" value="Unassembled WGS sequence"/>
</dbReference>